<dbReference type="Proteomes" id="UP001221217">
    <property type="component" value="Unassembled WGS sequence"/>
</dbReference>
<dbReference type="InterPro" id="IPR025178">
    <property type="entry name" value="Lnb_N"/>
</dbReference>
<keyword evidence="1" id="KW-0812">Transmembrane</keyword>
<keyword evidence="1" id="KW-1133">Transmembrane helix</keyword>
<sequence length="418" mass="48165">MTIRKILLILMLLSISITPLFSYDTPDERQQLAENLLVKLVVIGAADPLYSWWGHIAFIIENLETGGSRYYDYGNFSFDQDSFLLNFVMGRMYYLKMASNPERQLKYNASLNRDVTVYTLNVVPEERLELLELLENDIRPENRVYLYNLFLDNCSTRIRDRMDVITDGAFSMKYKVSSDKTLRIHLRRFLYSNKFMDGLLNFALGPMADRPATEWDGMYLPDEMGRAVELMMVHDEDGNLIPLVKDKDVYNRAIGRPAVADYPPPNWHHGLIIGVILAVAAWFLTRESSAKMLHRSGFAVYSMLLSFFLAVPGLLLFFMACFTEHNYTFWNINLLFVNPFLFFTFALSLQLLIKRGLSVKAVRRCWAVTATGAVISLIIKIIPFFNQNNWETFLIVLPPALILSNIPAFLTKHKPTLM</sequence>
<evidence type="ECO:0000259" key="2">
    <source>
        <dbReference type="Pfam" id="PF13387"/>
    </source>
</evidence>
<accession>A0AAJ1IHL2</accession>
<keyword evidence="1" id="KW-0472">Membrane</keyword>
<comment type="caution">
    <text evidence="3">The sequence shown here is derived from an EMBL/GenBank/DDBJ whole genome shotgun (WGS) entry which is preliminary data.</text>
</comment>
<proteinExistence type="predicted"/>
<evidence type="ECO:0000256" key="1">
    <source>
        <dbReference type="SAM" id="Phobius"/>
    </source>
</evidence>
<name>A0AAJ1IHL2_9SPIO</name>
<evidence type="ECO:0000313" key="4">
    <source>
        <dbReference type="Proteomes" id="UP001221217"/>
    </source>
</evidence>
<feature type="transmembrane region" description="Helical" evidence="1">
    <location>
        <begin position="332"/>
        <end position="353"/>
    </location>
</feature>
<reference evidence="3 4" key="1">
    <citation type="submission" date="2022-12" db="EMBL/GenBank/DDBJ databases">
        <title>Metagenome assembled genome from gulf of manar.</title>
        <authorList>
            <person name="Kohli P."/>
            <person name="Pk S."/>
            <person name="Venkata Ramana C."/>
            <person name="Sasikala C."/>
        </authorList>
    </citation>
    <scope>NUCLEOTIDE SEQUENCE [LARGE SCALE GENOMIC DNA]</scope>
    <source>
        <strain evidence="3">JB008</strain>
    </source>
</reference>
<feature type="transmembrane region" description="Helical" evidence="1">
    <location>
        <begin position="392"/>
        <end position="410"/>
    </location>
</feature>
<feature type="transmembrane region" description="Helical" evidence="1">
    <location>
        <begin position="297"/>
        <end position="320"/>
    </location>
</feature>
<dbReference type="AlphaFoldDB" id="A0AAJ1IHL2"/>
<evidence type="ECO:0000313" key="3">
    <source>
        <dbReference type="EMBL" id="MDC7227216.1"/>
    </source>
</evidence>
<feature type="transmembrane region" description="Helical" evidence="1">
    <location>
        <begin position="365"/>
        <end position="386"/>
    </location>
</feature>
<feature type="transmembrane region" description="Helical" evidence="1">
    <location>
        <begin position="267"/>
        <end position="285"/>
    </location>
</feature>
<dbReference type="EMBL" id="JAQQAL010000023">
    <property type="protein sequence ID" value="MDC7227216.1"/>
    <property type="molecule type" value="Genomic_DNA"/>
</dbReference>
<gene>
    <name evidence="3" type="ORF">PQJ61_10685</name>
</gene>
<protein>
    <submittedName>
        <fullName evidence="3">DUF4105 domain-containing protein</fullName>
    </submittedName>
</protein>
<dbReference type="Pfam" id="PF13387">
    <property type="entry name" value="Lnb_N"/>
    <property type="match status" value="1"/>
</dbReference>
<feature type="domain" description="Lnb N-terminal periplasmic" evidence="2">
    <location>
        <begin position="40"/>
        <end position="173"/>
    </location>
</feature>
<organism evidence="3 4">
    <name type="scientific">Candidatus Thalassospirochaeta sargassi</name>
    <dbReference type="NCBI Taxonomy" id="3119039"/>
    <lineage>
        <taxon>Bacteria</taxon>
        <taxon>Pseudomonadati</taxon>
        <taxon>Spirochaetota</taxon>
        <taxon>Spirochaetia</taxon>
        <taxon>Spirochaetales</taxon>
        <taxon>Spirochaetaceae</taxon>
        <taxon>Candidatus Thalassospirochaeta</taxon>
    </lineage>
</organism>